<name>A0A652KWB7_9ACTN</name>
<comment type="caution">
    <text evidence="9">The sequence shown here is derived from an EMBL/GenBank/DDBJ whole genome shotgun (WGS) entry which is preliminary data.</text>
</comment>
<keyword evidence="4 8" id="KW-0812">Transmembrane</keyword>
<sequence>MIMSASLLATAVVLCAVGGILMLTRPLTRILLGVVIASNGINLLVLSSTGSAGAAPLLYGVPLRRVTDPLPQAIALTAIVITLATTAFLLAMAYRSYQLTGTDEVHDDLEDRRIFLRAEVLGERAELREEYRAGPRPTRDERAHYRQEHRRLRARLRADRALQARGRDAGGDLWNDVLGADPEDYVNDKDDDRGATG</sequence>
<dbReference type="RefSeq" id="WP_124275244.1">
    <property type="nucleotide sequence ID" value="NZ_RDBM01000035.1"/>
</dbReference>
<organism evidence="9">
    <name type="scientific">Streptomyces sp. gb1(2016)</name>
    <dbReference type="NCBI Taxonomy" id="1828321"/>
    <lineage>
        <taxon>Bacteria</taxon>
        <taxon>Bacillati</taxon>
        <taxon>Actinomycetota</taxon>
        <taxon>Actinomycetes</taxon>
        <taxon>Kitasatosporales</taxon>
        <taxon>Streptomycetaceae</taxon>
        <taxon>Streptomyces</taxon>
    </lineage>
</organism>
<dbReference type="InterPro" id="IPR039428">
    <property type="entry name" value="NUOK/Mnh_C1-like"/>
</dbReference>
<feature type="transmembrane region" description="Helical" evidence="8">
    <location>
        <begin position="30"/>
        <end position="53"/>
    </location>
</feature>
<feature type="compositionally biased region" description="Basic and acidic residues" evidence="7">
    <location>
        <begin position="186"/>
        <end position="197"/>
    </location>
</feature>
<feature type="transmembrane region" description="Helical" evidence="8">
    <location>
        <begin position="6"/>
        <end position="23"/>
    </location>
</feature>
<evidence type="ECO:0000256" key="5">
    <source>
        <dbReference type="ARBA" id="ARBA00022989"/>
    </source>
</evidence>
<dbReference type="AlphaFoldDB" id="A0A652KWB7"/>
<keyword evidence="6 8" id="KW-0472">Membrane</keyword>
<comment type="subcellular location">
    <subcellularLocation>
        <location evidence="1">Cell membrane</location>
        <topology evidence="1">Multi-pass membrane protein</topology>
    </subcellularLocation>
</comment>
<evidence type="ECO:0000256" key="4">
    <source>
        <dbReference type="ARBA" id="ARBA00022692"/>
    </source>
</evidence>
<dbReference type="GO" id="GO:0005886">
    <property type="term" value="C:plasma membrane"/>
    <property type="evidence" value="ECO:0007669"/>
    <property type="project" value="UniProtKB-SubCell"/>
</dbReference>
<evidence type="ECO:0000256" key="3">
    <source>
        <dbReference type="ARBA" id="ARBA00022475"/>
    </source>
</evidence>
<reference evidence="9" key="1">
    <citation type="submission" date="2018-10" db="EMBL/GenBank/DDBJ databases">
        <authorList>
            <person name="Hariharan J."/>
            <person name="Choudoir M.J."/>
            <person name="Diebold P."/>
            <person name="Panke-Buisse K."/>
            <person name="Campbell A.N."/>
            <person name="Buckley D.H."/>
        </authorList>
    </citation>
    <scope>NUCLEOTIDE SEQUENCE</scope>
    <source>
        <strain evidence="9">Gb1</strain>
    </source>
</reference>
<comment type="similarity">
    <text evidence="2">Belongs to the CPA3 antiporters (TC 2.A.63) subunit C family.</text>
</comment>
<evidence type="ECO:0000313" key="9">
    <source>
        <dbReference type="EMBL" id="TXS27939.1"/>
    </source>
</evidence>
<dbReference type="InterPro" id="IPR050601">
    <property type="entry name" value="CPA3_antiporter_subunitC"/>
</dbReference>
<accession>A0A652KWB7</accession>
<feature type="region of interest" description="Disordered" evidence="7">
    <location>
        <begin position="169"/>
        <end position="197"/>
    </location>
</feature>
<proteinExistence type="inferred from homology"/>
<evidence type="ECO:0000256" key="6">
    <source>
        <dbReference type="ARBA" id="ARBA00023136"/>
    </source>
</evidence>
<evidence type="ECO:0000256" key="2">
    <source>
        <dbReference type="ARBA" id="ARBA00010388"/>
    </source>
</evidence>
<evidence type="ECO:0000256" key="8">
    <source>
        <dbReference type="SAM" id="Phobius"/>
    </source>
</evidence>
<dbReference type="Pfam" id="PF00420">
    <property type="entry name" value="Oxidored_q2"/>
    <property type="match status" value="1"/>
</dbReference>
<feature type="transmembrane region" description="Helical" evidence="8">
    <location>
        <begin position="73"/>
        <end position="94"/>
    </location>
</feature>
<gene>
    <name evidence="9" type="ORF">EAO74_18440</name>
</gene>
<dbReference type="NCBIfam" id="NF005929">
    <property type="entry name" value="PRK07946.1"/>
    <property type="match status" value="1"/>
</dbReference>
<keyword evidence="5 8" id="KW-1133">Transmembrane helix</keyword>
<dbReference type="EMBL" id="RDBM01000035">
    <property type="protein sequence ID" value="TXS27939.1"/>
    <property type="molecule type" value="Genomic_DNA"/>
</dbReference>
<keyword evidence="3" id="KW-1003">Cell membrane</keyword>
<dbReference type="PANTHER" id="PTHR34583">
    <property type="entry name" value="ANTIPORTER SUBUNIT MNHC2-RELATED"/>
    <property type="match status" value="1"/>
</dbReference>
<evidence type="ECO:0000256" key="7">
    <source>
        <dbReference type="SAM" id="MobiDB-lite"/>
    </source>
</evidence>
<protein>
    <submittedName>
        <fullName evidence="9">Na(+)/H(+) antiporter subunit C</fullName>
    </submittedName>
</protein>
<evidence type="ECO:0000256" key="1">
    <source>
        <dbReference type="ARBA" id="ARBA00004651"/>
    </source>
</evidence>
<dbReference type="PANTHER" id="PTHR34583:SF2">
    <property type="entry name" value="ANTIPORTER SUBUNIT MNHC2-RELATED"/>
    <property type="match status" value="1"/>
</dbReference>
<dbReference type="Gene3D" id="1.10.287.3510">
    <property type="match status" value="1"/>
</dbReference>